<proteinExistence type="predicted"/>
<evidence type="ECO:0000313" key="1">
    <source>
        <dbReference type="EMBL" id="RFU24736.1"/>
    </source>
</evidence>
<evidence type="ECO:0000313" key="2">
    <source>
        <dbReference type="Proteomes" id="UP000258309"/>
    </source>
</evidence>
<organism evidence="1 2">
    <name type="scientific">Scytalidium lignicola</name>
    <name type="common">Hyphomycete</name>
    <dbReference type="NCBI Taxonomy" id="5539"/>
    <lineage>
        <taxon>Eukaryota</taxon>
        <taxon>Fungi</taxon>
        <taxon>Dikarya</taxon>
        <taxon>Ascomycota</taxon>
        <taxon>Pezizomycotina</taxon>
        <taxon>Leotiomycetes</taxon>
        <taxon>Leotiomycetes incertae sedis</taxon>
        <taxon>Scytalidium</taxon>
    </lineage>
</organism>
<feature type="non-terminal residue" evidence="1">
    <location>
        <position position="193"/>
    </location>
</feature>
<dbReference type="OrthoDB" id="3223806at2759"/>
<reference evidence="1 2" key="1">
    <citation type="submission" date="2018-05" db="EMBL/GenBank/DDBJ databases">
        <title>Draft genome sequence of Scytalidium lignicola DSM 105466, a ubiquitous saprotrophic fungus.</title>
        <authorList>
            <person name="Buettner E."/>
            <person name="Gebauer A.M."/>
            <person name="Hofrichter M."/>
            <person name="Liers C."/>
            <person name="Kellner H."/>
        </authorList>
    </citation>
    <scope>NUCLEOTIDE SEQUENCE [LARGE SCALE GENOMIC DNA]</scope>
    <source>
        <strain evidence="1 2">DSM 105466</strain>
    </source>
</reference>
<accession>A0A3E2GUH2</accession>
<feature type="non-terminal residue" evidence="1">
    <location>
        <position position="1"/>
    </location>
</feature>
<dbReference type="Proteomes" id="UP000258309">
    <property type="component" value="Unassembled WGS sequence"/>
</dbReference>
<comment type="caution">
    <text evidence="1">The sequence shown here is derived from an EMBL/GenBank/DDBJ whole genome shotgun (WGS) entry which is preliminary data.</text>
</comment>
<keyword evidence="2" id="KW-1185">Reference proteome</keyword>
<gene>
    <name evidence="1" type="ORF">B7463_g11601</name>
</gene>
<name>A0A3E2GUH2_SCYLI</name>
<protein>
    <submittedName>
        <fullName evidence="1">Uncharacterized protein</fullName>
    </submittedName>
</protein>
<dbReference type="EMBL" id="NCSJ02000407">
    <property type="protein sequence ID" value="RFU24736.1"/>
    <property type="molecule type" value="Genomic_DNA"/>
</dbReference>
<sequence>MSTDADALQFQSLFDVVLSKGDGEKLLEQFNPGCSSTRNLFDVCSHPGCVVTVTPSKRLYLRVQNKAAEHGPSLFVYIFSMSCFDWEIEEMLKASGEVIPPKGSRHGHEVEATGNFKMKFKFQLDEGQKLCEDIVKVFITARPASFMTLARLKLGSHCSYANPVLRTKRGGRESEDWVAITFRVRVVADLLKQ</sequence>
<dbReference type="AlphaFoldDB" id="A0A3E2GUH2"/>